<evidence type="ECO:0000313" key="8">
    <source>
        <dbReference type="Proteomes" id="UP001154312"/>
    </source>
</evidence>
<dbReference type="PANTHER" id="PTHR31566:SF0">
    <property type="entry name" value="CYTOCHROME C BIOGENESIS PROTEIN CCS1, CHLOROPLASTIC"/>
    <property type="match status" value="1"/>
</dbReference>
<keyword evidence="8" id="KW-1185">Reference proteome</keyword>
<comment type="caution">
    <text evidence="7">The sequence shown here is derived from an EMBL/GenBank/DDBJ whole genome shotgun (WGS) entry which is preliminary data.</text>
</comment>
<dbReference type="InterPro" id="IPR007816">
    <property type="entry name" value="ResB-like_domain"/>
</dbReference>
<evidence type="ECO:0000256" key="1">
    <source>
        <dbReference type="ARBA" id="ARBA00004141"/>
    </source>
</evidence>
<evidence type="ECO:0000256" key="3">
    <source>
        <dbReference type="ARBA" id="ARBA00022748"/>
    </source>
</evidence>
<dbReference type="PANTHER" id="PTHR31566">
    <property type="entry name" value="CYTOCHROME C BIOGENESIS PROTEIN CCS1, CHLOROPLASTIC"/>
    <property type="match status" value="1"/>
</dbReference>
<reference evidence="7" key="1">
    <citation type="submission" date="2022-02" db="EMBL/GenBank/DDBJ databases">
        <authorList>
            <person name="Leng L."/>
        </authorList>
    </citation>
    <scope>NUCLEOTIDE SEQUENCE</scope>
    <source>
        <strain evidence="7">JI</strain>
    </source>
</reference>
<gene>
    <name evidence="7" type="ORF">L7E55_10575</name>
</gene>
<evidence type="ECO:0000313" key="7">
    <source>
        <dbReference type="EMBL" id="MDF9408794.1"/>
    </source>
</evidence>
<evidence type="ECO:0000256" key="2">
    <source>
        <dbReference type="ARBA" id="ARBA00022692"/>
    </source>
</evidence>
<sequence>MHLGIALIILAGLLGGPKHSAYIQIKEHETVDLEHEGFPIAVRAEVIEAEYYAGGAVKQYFTTISILESGREVDVKHISVNHPASYKEIKIYQSTFRTAPGGNISGLTVKSEQGLPFVRTGLLSLAAGSVLILLGRRHGVTS</sequence>
<dbReference type="Pfam" id="PF05140">
    <property type="entry name" value="ResB"/>
    <property type="match status" value="1"/>
</dbReference>
<accession>A0A9X4H8B2</accession>
<evidence type="ECO:0000256" key="5">
    <source>
        <dbReference type="ARBA" id="ARBA00023136"/>
    </source>
</evidence>
<name>A0A9X4H8B2_9FIRM</name>
<proteinExistence type="predicted"/>
<dbReference type="EMBL" id="JAKOAV010000019">
    <property type="protein sequence ID" value="MDF9408794.1"/>
    <property type="molecule type" value="Genomic_DNA"/>
</dbReference>
<dbReference type="Proteomes" id="UP001154312">
    <property type="component" value="Unassembled WGS sequence"/>
</dbReference>
<keyword evidence="4" id="KW-1133">Transmembrane helix</keyword>
<evidence type="ECO:0000256" key="4">
    <source>
        <dbReference type="ARBA" id="ARBA00022989"/>
    </source>
</evidence>
<protein>
    <submittedName>
        <fullName evidence="7">Cytochrome c biogenesis protein ResB</fullName>
    </submittedName>
</protein>
<dbReference type="InterPro" id="IPR023494">
    <property type="entry name" value="Cyt_c_bgen_Ccs1/CcsB/ResB"/>
</dbReference>
<keyword evidence="5" id="KW-0472">Membrane</keyword>
<dbReference type="GO" id="GO:0016020">
    <property type="term" value="C:membrane"/>
    <property type="evidence" value="ECO:0007669"/>
    <property type="project" value="UniProtKB-SubCell"/>
</dbReference>
<feature type="domain" description="ResB-like" evidence="6">
    <location>
        <begin position="1"/>
        <end position="100"/>
    </location>
</feature>
<comment type="subcellular location">
    <subcellularLocation>
        <location evidence="1">Membrane</location>
        <topology evidence="1">Multi-pass membrane protein</topology>
    </subcellularLocation>
</comment>
<keyword evidence="2" id="KW-0812">Transmembrane</keyword>
<dbReference type="GO" id="GO:0017004">
    <property type="term" value="P:cytochrome complex assembly"/>
    <property type="evidence" value="ECO:0007669"/>
    <property type="project" value="UniProtKB-KW"/>
</dbReference>
<organism evidence="7 8">
    <name type="scientific">Pelotomaculum isophthalicicum JI</name>
    <dbReference type="NCBI Taxonomy" id="947010"/>
    <lineage>
        <taxon>Bacteria</taxon>
        <taxon>Bacillati</taxon>
        <taxon>Bacillota</taxon>
        <taxon>Clostridia</taxon>
        <taxon>Eubacteriales</taxon>
        <taxon>Desulfotomaculaceae</taxon>
        <taxon>Pelotomaculum</taxon>
    </lineage>
</organism>
<evidence type="ECO:0000259" key="6">
    <source>
        <dbReference type="Pfam" id="PF05140"/>
    </source>
</evidence>
<dbReference type="AlphaFoldDB" id="A0A9X4H8B2"/>
<keyword evidence="3" id="KW-0201">Cytochrome c-type biogenesis</keyword>